<dbReference type="Proteomes" id="UP000198844">
    <property type="component" value="Unassembled WGS sequence"/>
</dbReference>
<dbReference type="EMBL" id="FPBH01000002">
    <property type="protein sequence ID" value="SFT58814.1"/>
    <property type="molecule type" value="Genomic_DNA"/>
</dbReference>
<evidence type="ECO:0000313" key="1">
    <source>
        <dbReference type="EMBL" id="SFT58814.1"/>
    </source>
</evidence>
<dbReference type="RefSeq" id="WP_093632959.1">
    <property type="nucleotide sequence ID" value="NZ_FPBH01000002.1"/>
</dbReference>
<dbReference type="Gene3D" id="3.40.50.1820">
    <property type="entry name" value="alpha/beta hydrolase"/>
    <property type="match status" value="2"/>
</dbReference>
<dbReference type="OrthoDB" id="505233at2"/>
<dbReference type="AlphaFoldDB" id="A0A1I6Z7X2"/>
<sequence length="372" mass="39943">MNSATIHNDSLSKLDWQSRRSWHDVLRARFSAVVLIAATVSCAHGADLAPLPTLGADLQHTSVSGLSSGAFMAAQFDVAWSSRLIGAGIVAGGAFDCAGESAFIAPAVAAVTLCMQPAGAAPTAEGAWQAAQRFAKAGQIDDPANLREQRIYLFSGAKDSVVATRVVDQAERFYELAQVPAASIKYQRHPDAGHALITNRPEDSPCDANQSPYINNCGFEQSHEMLRWIYARPNAPLNAPATQASGELRSFDQREFDPNRGASLADVAYVYVPADCLHAACAVHVAFHGCVQNADAVGQRFVRGAGYNEIADTNRLIVLYPQAAKSAVNPLGCWDFWGYTSPDPDHPNFNTREAPQMAAVMKMIERLGGARQ</sequence>
<name>A0A1I6Z7X2_9BURK</name>
<organism evidence="1 2">
    <name type="scientific">Paraburkholderia aspalathi</name>
    <dbReference type="NCBI Taxonomy" id="1324617"/>
    <lineage>
        <taxon>Bacteria</taxon>
        <taxon>Pseudomonadati</taxon>
        <taxon>Pseudomonadota</taxon>
        <taxon>Betaproteobacteria</taxon>
        <taxon>Burkholderiales</taxon>
        <taxon>Burkholderiaceae</taxon>
        <taxon>Paraburkholderia</taxon>
    </lineage>
</organism>
<dbReference type="PANTHER" id="PTHR42972:SF8">
    <property type="entry name" value="POLYHYDROXYBUTYRATE DEPOLYMERASE"/>
    <property type="match status" value="1"/>
</dbReference>
<evidence type="ECO:0000313" key="2">
    <source>
        <dbReference type="Proteomes" id="UP000198844"/>
    </source>
</evidence>
<reference evidence="1 2" key="1">
    <citation type="submission" date="2016-10" db="EMBL/GenBank/DDBJ databases">
        <authorList>
            <person name="de Groot N.N."/>
        </authorList>
    </citation>
    <scope>NUCLEOTIDE SEQUENCE [LARGE SCALE GENOMIC DNA]</scope>
    <source>
        <strain evidence="1 2">LMG 27731</strain>
    </source>
</reference>
<dbReference type="SUPFAM" id="SSF53474">
    <property type="entry name" value="alpha/beta-Hydrolases"/>
    <property type="match status" value="1"/>
</dbReference>
<proteinExistence type="predicted"/>
<gene>
    <name evidence="1" type="ORF">SAMN05192563_1002204</name>
</gene>
<dbReference type="InterPro" id="IPR029058">
    <property type="entry name" value="AB_hydrolase_fold"/>
</dbReference>
<protein>
    <submittedName>
        <fullName evidence="1">Esterase PHB depolymerase</fullName>
    </submittedName>
</protein>
<dbReference type="PANTHER" id="PTHR42972">
    <property type="entry name" value="TOL-PAL SYSTEM PROTEIN TOLB"/>
    <property type="match status" value="1"/>
</dbReference>
<accession>A0A1I6Z7X2</accession>